<dbReference type="KEGG" id="age:AA314_08883"/>
<accession>A0AAC8TID3</accession>
<proteinExistence type="predicted"/>
<evidence type="ECO:0000313" key="1">
    <source>
        <dbReference type="EMBL" id="AKJ07257.1"/>
    </source>
</evidence>
<evidence type="ECO:0000313" key="2">
    <source>
        <dbReference type="Proteomes" id="UP000035579"/>
    </source>
</evidence>
<gene>
    <name evidence="1" type="ORF">AA314_08883</name>
</gene>
<dbReference type="AlphaFoldDB" id="A0AAC8TID3"/>
<sequence>MGHEADSTGIVLGVRFVQPIAARASLRHRHSLSAGESR</sequence>
<dbReference type="Proteomes" id="UP000035579">
    <property type="component" value="Chromosome"/>
</dbReference>
<organism evidence="1 2">
    <name type="scientific">Archangium gephyra</name>
    <dbReference type="NCBI Taxonomy" id="48"/>
    <lineage>
        <taxon>Bacteria</taxon>
        <taxon>Pseudomonadati</taxon>
        <taxon>Myxococcota</taxon>
        <taxon>Myxococcia</taxon>
        <taxon>Myxococcales</taxon>
        <taxon>Cystobacterineae</taxon>
        <taxon>Archangiaceae</taxon>
        <taxon>Archangium</taxon>
    </lineage>
</organism>
<dbReference type="EMBL" id="CP011509">
    <property type="protein sequence ID" value="AKJ07257.1"/>
    <property type="molecule type" value="Genomic_DNA"/>
</dbReference>
<reference evidence="1 2" key="1">
    <citation type="submission" date="2015-05" db="EMBL/GenBank/DDBJ databases">
        <title>Genome assembly of Archangium gephyra DSM 2261.</title>
        <authorList>
            <person name="Sharma G."/>
            <person name="Subramanian S."/>
        </authorList>
    </citation>
    <scope>NUCLEOTIDE SEQUENCE [LARGE SCALE GENOMIC DNA]</scope>
    <source>
        <strain evidence="1 2">DSM 2261</strain>
    </source>
</reference>
<name>A0AAC8TID3_9BACT</name>
<protein>
    <submittedName>
        <fullName evidence="1">Uncharacterized protein</fullName>
    </submittedName>
</protein>